<dbReference type="EMBL" id="RWJN01000131">
    <property type="protein sequence ID" value="TCD66534.1"/>
    <property type="molecule type" value="Genomic_DNA"/>
</dbReference>
<reference evidence="1 2" key="1">
    <citation type="submission" date="2018-11" db="EMBL/GenBank/DDBJ databases">
        <title>Genome assembly of Steccherinum ochraceum LE-BIN_3174, the white-rot fungus of the Steccherinaceae family (The Residual Polyporoid clade, Polyporales, Basidiomycota).</title>
        <authorList>
            <person name="Fedorova T.V."/>
            <person name="Glazunova O.A."/>
            <person name="Landesman E.O."/>
            <person name="Moiseenko K.V."/>
            <person name="Psurtseva N.V."/>
            <person name="Savinova O.S."/>
            <person name="Shakhova N.V."/>
            <person name="Tyazhelova T.V."/>
            <person name="Vasina D.V."/>
        </authorList>
    </citation>
    <scope>NUCLEOTIDE SEQUENCE [LARGE SCALE GENOMIC DNA]</scope>
    <source>
        <strain evidence="1 2">LE-BIN_3174</strain>
    </source>
</reference>
<sequence>MPVAGSQATTQITTDLLAGSSYGTIRKVYDYVAGKAKTHEAETHKPTKPPYHILLYSARRVAHPSCLGSQIRDMLCLLASLERQRRRLVKTLEKIEKTGQIHQLDRTERTAAQTFLKEAPSVFGDFRWIVNNLAHMDIHHTGVQDSFKMIVKTPNYQPRLNHQLRLYFALYLGQEQPAAEDEYTSACRYLFYETPYDGESASAGQQSVELVCDFAAFCDDPEGYVDRLSDPPAHITPETCFPPPLDVVDVSAFIGDHYLDKIERIIQIFPIPS</sequence>
<protein>
    <submittedName>
        <fullName evidence="1">Uncharacterized protein</fullName>
    </submittedName>
</protein>
<dbReference type="AlphaFoldDB" id="A0A4R0RV09"/>
<dbReference type="Proteomes" id="UP000292702">
    <property type="component" value="Unassembled WGS sequence"/>
</dbReference>
<name>A0A4R0RV09_9APHY</name>
<accession>A0A4R0RV09</accession>
<dbReference type="OrthoDB" id="3244206at2759"/>
<keyword evidence="2" id="KW-1185">Reference proteome</keyword>
<gene>
    <name evidence="1" type="ORF">EIP91_001255</name>
</gene>
<organism evidence="1 2">
    <name type="scientific">Steccherinum ochraceum</name>
    <dbReference type="NCBI Taxonomy" id="92696"/>
    <lineage>
        <taxon>Eukaryota</taxon>
        <taxon>Fungi</taxon>
        <taxon>Dikarya</taxon>
        <taxon>Basidiomycota</taxon>
        <taxon>Agaricomycotina</taxon>
        <taxon>Agaricomycetes</taxon>
        <taxon>Polyporales</taxon>
        <taxon>Steccherinaceae</taxon>
        <taxon>Steccherinum</taxon>
    </lineage>
</organism>
<proteinExistence type="predicted"/>
<evidence type="ECO:0000313" key="2">
    <source>
        <dbReference type="Proteomes" id="UP000292702"/>
    </source>
</evidence>
<comment type="caution">
    <text evidence="1">The sequence shown here is derived from an EMBL/GenBank/DDBJ whole genome shotgun (WGS) entry which is preliminary data.</text>
</comment>
<evidence type="ECO:0000313" key="1">
    <source>
        <dbReference type="EMBL" id="TCD66534.1"/>
    </source>
</evidence>